<comment type="caution">
    <text evidence="3">The sequence shown here is derived from an EMBL/GenBank/DDBJ whole genome shotgun (WGS) entry which is preliminary data.</text>
</comment>
<evidence type="ECO:0000256" key="1">
    <source>
        <dbReference type="SAM" id="Coils"/>
    </source>
</evidence>
<evidence type="ECO:0000256" key="2">
    <source>
        <dbReference type="SAM" id="Phobius"/>
    </source>
</evidence>
<name>A0A552DS46_MICAE</name>
<feature type="transmembrane region" description="Helical" evidence="2">
    <location>
        <begin position="120"/>
        <end position="139"/>
    </location>
</feature>
<dbReference type="Proteomes" id="UP000319313">
    <property type="component" value="Unassembled WGS sequence"/>
</dbReference>
<dbReference type="EMBL" id="SFBL01000108">
    <property type="protein sequence ID" value="TRU25070.1"/>
    <property type="molecule type" value="Genomic_DNA"/>
</dbReference>
<accession>A0A552DS46</accession>
<sequence length="259" mass="29425">MFLSYLGFIGFCIIFGALVLLAFVVLRWWQIPSGNLIDWLIGIASFWWLLVIVTVPWNIYFDAEEVIAEAAISQEKNIPVDQKQVNYVKTVARWSIRLAIALHLLSGIGLYTLASTGISAVGYVSSGATLLLTALRPAIRAYQYLAVRLSMIRQQIKYPREDVVELRNRVSNLDANVAIIMEKLDRENPNSWAAIQQQEVKITRQELARLKALLEQLQAKNQVEHEALSQEAQNAIAQLTEDSQFLNHVREIIRFFKTA</sequence>
<dbReference type="AlphaFoldDB" id="A0A552DS46"/>
<evidence type="ECO:0000313" key="3">
    <source>
        <dbReference type="EMBL" id="TRU25070.1"/>
    </source>
</evidence>
<evidence type="ECO:0000313" key="4">
    <source>
        <dbReference type="Proteomes" id="UP000319313"/>
    </source>
</evidence>
<keyword evidence="1" id="KW-0175">Coiled coil</keyword>
<organism evidence="3 4">
    <name type="scientific">Microcystis aeruginosa Ma_SC_T_19800800_S464</name>
    <dbReference type="NCBI Taxonomy" id="2486257"/>
    <lineage>
        <taxon>Bacteria</taxon>
        <taxon>Bacillati</taxon>
        <taxon>Cyanobacteriota</taxon>
        <taxon>Cyanophyceae</taxon>
        <taxon>Oscillatoriophycideae</taxon>
        <taxon>Chroococcales</taxon>
        <taxon>Microcystaceae</taxon>
        <taxon>Microcystis</taxon>
    </lineage>
</organism>
<feature type="transmembrane region" description="Helical" evidence="2">
    <location>
        <begin position="94"/>
        <end position="113"/>
    </location>
</feature>
<feature type="transmembrane region" description="Helical" evidence="2">
    <location>
        <begin position="6"/>
        <end position="29"/>
    </location>
</feature>
<feature type="transmembrane region" description="Helical" evidence="2">
    <location>
        <begin position="36"/>
        <end position="57"/>
    </location>
</feature>
<keyword evidence="2" id="KW-0472">Membrane</keyword>
<reference evidence="3 4" key="1">
    <citation type="submission" date="2019-01" db="EMBL/GenBank/DDBJ databases">
        <title>Coherence of Microcystis species and biogeography revealed through population genomics.</title>
        <authorList>
            <person name="Perez-Carrascal O.M."/>
            <person name="Terrat Y."/>
            <person name="Giani A."/>
            <person name="Fortin N."/>
            <person name="Tromas N."/>
            <person name="Shapiro B.J."/>
        </authorList>
    </citation>
    <scope>NUCLEOTIDE SEQUENCE [LARGE SCALE GENOMIC DNA]</scope>
    <source>
        <strain evidence="3">Ma_SC_T_19800800_S464</strain>
    </source>
</reference>
<feature type="coiled-coil region" evidence="1">
    <location>
        <begin position="193"/>
        <end position="242"/>
    </location>
</feature>
<keyword evidence="2" id="KW-1133">Transmembrane helix</keyword>
<keyword evidence="2" id="KW-0812">Transmembrane</keyword>
<gene>
    <name evidence="3" type="ORF">EWV81_12700</name>
</gene>
<protein>
    <submittedName>
        <fullName evidence="3">Uncharacterized protein</fullName>
    </submittedName>
</protein>
<proteinExistence type="predicted"/>